<dbReference type="GO" id="GO:0008784">
    <property type="term" value="F:alanine racemase activity"/>
    <property type="evidence" value="ECO:0007669"/>
    <property type="project" value="UniProtKB-EC"/>
</dbReference>
<dbReference type="EMBL" id="CP130613">
    <property type="protein sequence ID" value="WKW15835.1"/>
    <property type="molecule type" value="Genomic_DNA"/>
</dbReference>
<evidence type="ECO:0000313" key="4">
    <source>
        <dbReference type="EMBL" id="WKW12928.1"/>
    </source>
</evidence>
<dbReference type="EC" id="5.1.1.1" evidence="4"/>
<dbReference type="Pfam" id="PF01168">
    <property type="entry name" value="Ala_racemase_N"/>
    <property type="match status" value="1"/>
</dbReference>
<accession>A0AA49K0V8</accession>
<dbReference type="EMBL" id="CP130612">
    <property type="protein sequence ID" value="WKW12928.1"/>
    <property type="molecule type" value="Genomic_DNA"/>
</dbReference>
<dbReference type="InterPro" id="IPR026956">
    <property type="entry name" value="D-ser_dehydrat-like_dom"/>
</dbReference>
<dbReference type="InterPro" id="IPR001608">
    <property type="entry name" value="Ala_racemase_N"/>
</dbReference>
<protein>
    <submittedName>
        <fullName evidence="4">Alanine racemase</fullName>
        <ecNumber evidence="4">5.1.1.1</ecNumber>
    </submittedName>
</protein>
<dbReference type="SUPFAM" id="SSF51419">
    <property type="entry name" value="PLP-binding barrel"/>
    <property type="match status" value="1"/>
</dbReference>
<evidence type="ECO:0000256" key="2">
    <source>
        <dbReference type="ARBA" id="ARBA00023239"/>
    </source>
</evidence>
<dbReference type="KEGG" id="pspc:Strain318_002238"/>
<evidence type="ECO:0000313" key="6">
    <source>
        <dbReference type="Proteomes" id="UP001229955"/>
    </source>
</evidence>
<proteinExistence type="inferred from homology"/>
<comment type="similarity">
    <text evidence="1">Belongs to the DSD1 family.</text>
</comment>
<organism evidence="4">
    <name type="scientific">Pseudogemmatithrix spongiicola</name>
    <dbReference type="NCBI Taxonomy" id="3062599"/>
    <lineage>
        <taxon>Bacteria</taxon>
        <taxon>Pseudomonadati</taxon>
        <taxon>Gemmatimonadota</taxon>
        <taxon>Gemmatimonadia</taxon>
        <taxon>Gemmatimonadales</taxon>
        <taxon>Gemmatimonadaceae</taxon>
        <taxon>Pseudogemmatithrix</taxon>
    </lineage>
</organism>
<dbReference type="Gene3D" id="2.40.37.20">
    <property type="entry name" value="D-serine dehydratase-like domain"/>
    <property type="match status" value="1"/>
</dbReference>
<dbReference type="RefSeq" id="WP_367885795.1">
    <property type="nucleotide sequence ID" value="NZ_CP130612.1"/>
</dbReference>
<dbReference type="AlphaFoldDB" id="A0AA49Q5A8"/>
<dbReference type="PANTHER" id="PTHR28004">
    <property type="entry name" value="ZGC:162816-RELATED"/>
    <property type="match status" value="1"/>
</dbReference>
<keyword evidence="4" id="KW-0413">Isomerase</keyword>
<dbReference type="Gene3D" id="3.20.20.10">
    <property type="entry name" value="Alanine racemase"/>
    <property type="match status" value="1"/>
</dbReference>
<dbReference type="InterPro" id="IPR051466">
    <property type="entry name" value="D-amino_acid_metab_enzyme"/>
</dbReference>
<evidence type="ECO:0000256" key="1">
    <source>
        <dbReference type="ARBA" id="ARBA00005323"/>
    </source>
</evidence>
<keyword evidence="2" id="KW-0456">Lyase</keyword>
<keyword evidence="6" id="KW-1185">Reference proteome</keyword>
<name>A0AA49Q5A8_9BACT</name>
<dbReference type="SMART" id="SM01119">
    <property type="entry name" value="D-ser_dehydrat"/>
    <property type="match status" value="1"/>
</dbReference>
<gene>
    <name evidence="4" type="ORF">Strain138_002239</name>
    <name evidence="5" type="ORF">Strain318_002238</name>
</gene>
<evidence type="ECO:0000313" key="5">
    <source>
        <dbReference type="EMBL" id="WKW15835.1"/>
    </source>
</evidence>
<evidence type="ECO:0000259" key="3">
    <source>
        <dbReference type="SMART" id="SM01119"/>
    </source>
</evidence>
<dbReference type="InterPro" id="IPR042208">
    <property type="entry name" value="D-ser_dehydrat-like_sf"/>
</dbReference>
<dbReference type="Pfam" id="PF14031">
    <property type="entry name" value="D-ser_dehydrat"/>
    <property type="match status" value="1"/>
</dbReference>
<reference evidence="4" key="1">
    <citation type="submission" date="2023-07" db="EMBL/GenBank/DDBJ databases">
        <authorList>
            <person name="Haufschild T."/>
            <person name="Kallscheuer N."/>
            <person name="Hammer J."/>
            <person name="Kohn T."/>
            <person name="Kabuu M."/>
            <person name="Jogler M."/>
            <person name="Wohfarth N."/>
            <person name="Heuer A."/>
            <person name="Rohde M."/>
            <person name="van Teeseling M.C.F."/>
            <person name="Jogler C."/>
        </authorList>
    </citation>
    <scope>NUCLEOTIDE SEQUENCE</scope>
    <source>
        <strain evidence="4">Strain 138</strain>
        <strain evidence="5">Strain 318</strain>
    </source>
</reference>
<dbReference type="PANTHER" id="PTHR28004:SF2">
    <property type="entry name" value="D-SERINE DEHYDRATASE"/>
    <property type="match status" value="1"/>
</dbReference>
<dbReference type="Proteomes" id="UP001229955">
    <property type="component" value="Chromosome"/>
</dbReference>
<accession>A0AA49Q5A8</accession>
<dbReference type="GO" id="GO:0008721">
    <property type="term" value="F:D-serine ammonia-lyase activity"/>
    <property type="evidence" value="ECO:0007669"/>
    <property type="project" value="TreeGrafter"/>
</dbReference>
<sequence length="379" mass="40043">MTDLDALPTPSLLLDRDRFVENHARLASHLRQLGVPLRPHVKTAKSLPVIRYALRDQPGGVTVSTLREAAACLDGGIRDILYAVGIAPQKLADVAALQARGAEITVILDSVEAAQALRAHHAATGRGIPVLVEIDSDGHRAGVAPESALLLEIAAILGADLRGVMTHAGESYQCVTAEAKRAMAAQERDAALSAAMRLRLAGHAAPVVSVGSTPTAHFADDLGGVTEVRAGVYMFQDLVMAGLGVCAVDDIAISVLVTVIGHQPAKGWLITDGGWMALSRDRGTAAQALDQGYGLVCDVEGQVLDGLLMSGANQEHGIISRRDGQPWDLSAFPVGTRLRVIPNHACATAAQYGGYFLLSNHRPTGEYWERFNGFGVHES</sequence>
<dbReference type="InterPro" id="IPR029066">
    <property type="entry name" value="PLP-binding_barrel"/>
</dbReference>
<dbReference type="GO" id="GO:0036088">
    <property type="term" value="P:D-serine catabolic process"/>
    <property type="evidence" value="ECO:0007669"/>
    <property type="project" value="TreeGrafter"/>
</dbReference>
<feature type="domain" description="D-serine dehydratase-like" evidence="3">
    <location>
        <begin position="252"/>
        <end position="359"/>
    </location>
</feature>